<sequence length="418" mass="46045">MPPPQSMDDARLLAAAQKLDLIADDTIDASLRFVREHLGMEVAYLSEFVDDNLVFRAVDAPGFEEVVAVGNKMPLDAVYCRHILEGRLPELIPDTSIEPLCQTIDITHAVPIKSHVSIPIRRSDGTTYGMFCCLSRSTRADLNLRDLEVMRAFATISAEQVNSRLSTHSASMMLRTRTVEMIESKAFDIVYQPIMDARSRRPKGFESLCRFRSDPYRTPDVWIDEARQAGLQKEMEVCLIAQALEALNHLPDDIYISVNSSPDTVASGALADVFMPWPAERIVLEVTEHSMVADYDVLLAELDKLRFRGVRLAIDDAGAGYAGLQHIVRLHPDIIKLDISLTAQIDTSVVRRSLGAALVSFAREIGACIVAEGIETGEELDTLTGLGVPLAQGYFLGRPSSLKDAVAWFAKDGDQATA</sequence>
<protein>
    <submittedName>
        <fullName evidence="2">EAL domain-containing protein</fullName>
    </submittedName>
</protein>
<dbReference type="InterPro" id="IPR050706">
    <property type="entry name" value="Cyclic-di-GMP_PDE-like"/>
</dbReference>
<dbReference type="InterPro" id="IPR029016">
    <property type="entry name" value="GAF-like_dom_sf"/>
</dbReference>
<dbReference type="Pfam" id="PF00563">
    <property type="entry name" value="EAL"/>
    <property type="match status" value="1"/>
</dbReference>
<evidence type="ECO:0000259" key="1">
    <source>
        <dbReference type="PROSITE" id="PS50883"/>
    </source>
</evidence>
<comment type="caution">
    <text evidence="2">The sequence shown here is derived from an EMBL/GenBank/DDBJ whole genome shotgun (WGS) entry which is preliminary data.</text>
</comment>
<dbReference type="PANTHER" id="PTHR33121:SF15">
    <property type="entry name" value="BLUE LIGHT- AND TEMPERATURE-REGULATED ANTIREPRESSOR BLUF"/>
    <property type="match status" value="1"/>
</dbReference>
<gene>
    <name evidence="2" type="ORF">ACERZ8_16935</name>
</gene>
<dbReference type="Gene3D" id="3.30.450.40">
    <property type="match status" value="1"/>
</dbReference>
<keyword evidence="3" id="KW-1185">Reference proteome</keyword>
<name>A0ABW8UZW4_9RHOB</name>
<dbReference type="Gene3D" id="3.20.20.450">
    <property type="entry name" value="EAL domain"/>
    <property type="match status" value="1"/>
</dbReference>
<dbReference type="InterPro" id="IPR001633">
    <property type="entry name" value="EAL_dom"/>
</dbReference>
<dbReference type="EMBL" id="JBHDIY010000002">
    <property type="protein sequence ID" value="MFL4471476.1"/>
    <property type="molecule type" value="Genomic_DNA"/>
</dbReference>
<proteinExistence type="predicted"/>
<evidence type="ECO:0000313" key="2">
    <source>
        <dbReference type="EMBL" id="MFL4471476.1"/>
    </source>
</evidence>
<dbReference type="PANTHER" id="PTHR33121">
    <property type="entry name" value="CYCLIC DI-GMP PHOSPHODIESTERASE PDEF"/>
    <property type="match status" value="1"/>
</dbReference>
<dbReference type="CDD" id="cd01948">
    <property type="entry name" value="EAL"/>
    <property type="match status" value="1"/>
</dbReference>
<dbReference type="RefSeq" id="WP_407593318.1">
    <property type="nucleotide sequence ID" value="NZ_JBHDIY010000002.1"/>
</dbReference>
<organism evidence="2 3">
    <name type="scientific">Tateyamaria armeniaca</name>
    <dbReference type="NCBI Taxonomy" id="2518930"/>
    <lineage>
        <taxon>Bacteria</taxon>
        <taxon>Pseudomonadati</taxon>
        <taxon>Pseudomonadota</taxon>
        <taxon>Alphaproteobacteria</taxon>
        <taxon>Rhodobacterales</taxon>
        <taxon>Roseobacteraceae</taxon>
        <taxon>Tateyamaria</taxon>
    </lineage>
</organism>
<dbReference type="SMART" id="SM00052">
    <property type="entry name" value="EAL"/>
    <property type="match status" value="1"/>
</dbReference>
<reference evidence="2 3" key="1">
    <citation type="submission" date="2024-08" db="EMBL/GenBank/DDBJ databases">
        <title>Tateyamaria sp. nov., isolated from marine algae.</title>
        <authorList>
            <person name="Choi B.J."/>
            <person name="Kim J.M."/>
            <person name="Lee J.K."/>
            <person name="Choi D.G."/>
            <person name="Bayburt H."/>
            <person name="Baek J.H."/>
            <person name="Han D.M."/>
            <person name="Jeon C.O."/>
        </authorList>
    </citation>
    <scope>NUCLEOTIDE SEQUENCE [LARGE SCALE GENOMIC DNA]</scope>
    <source>
        <strain evidence="2 3">KMU-156</strain>
    </source>
</reference>
<dbReference type="InterPro" id="IPR003018">
    <property type="entry name" value="GAF"/>
</dbReference>
<dbReference type="PROSITE" id="PS50883">
    <property type="entry name" value="EAL"/>
    <property type="match status" value="1"/>
</dbReference>
<dbReference type="Pfam" id="PF01590">
    <property type="entry name" value="GAF"/>
    <property type="match status" value="1"/>
</dbReference>
<dbReference type="InterPro" id="IPR035919">
    <property type="entry name" value="EAL_sf"/>
</dbReference>
<dbReference type="Proteomes" id="UP001627408">
    <property type="component" value="Unassembled WGS sequence"/>
</dbReference>
<dbReference type="SUPFAM" id="SSF141868">
    <property type="entry name" value="EAL domain-like"/>
    <property type="match status" value="1"/>
</dbReference>
<accession>A0ABW8UZW4</accession>
<feature type="domain" description="EAL" evidence="1">
    <location>
        <begin position="171"/>
        <end position="413"/>
    </location>
</feature>
<dbReference type="SUPFAM" id="SSF55781">
    <property type="entry name" value="GAF domain-like"/>
    <property type="match status" value="1"/>
</dbReference>
<evidence type="ECO:0000313" key="3">
    <source>
        <dbReference type="Proteomes" id="UP001627408"/>
    </source>
</evidence>